<dbReference type="Pfam" id="PF03476">
    <property type="entry name" value="MOSC_N"/>
    <property type="match status" value="1"/>
</dbReference>
<dbReference type="Pfam" id="PF03473">
    <property type="entry name" value="MOSC"/>
    <property type="match status" value="1"/>
</dbReference>
<dbReference type="GO" id="GO:0030151">
    <property type="term" value="F:molybdenum ion binding"/>
    <property type="evidence" value="ECO:0007669"/>
    <property type="project" value="InterPro"/>
</dbReference>
<comment type="caution">
    <text evidence="2">The sequence shown here is derived from an EMBL/GenBank/DDBJ whole genome shotgun (WGS) entry which is preliminary data.</text>
</comment>
<name>A0A3N1GMV6_9ACTN</name>
<dbReference type="GO" id="GO:0003824">
    <property type="term" value="F:catalytic activity"/>
    <property type="evidence" value="ECO:0007669"/>
    <property type="project" value="InterPro"/>
</dbReference>
<dbReference type="GO" id="GO:0030170">
    <property type="term" value="F:pyridoxal phosphate binding"/>
    <property type="evidence" value="ECO:0007669"/>
    <property type="project" value="InterPro"/>
</dbReference>
<dbReference type="PROSITE" id="PS51340">
    <property type="entry name" value="MOSC"/>
    <property type="match status" value="1"/>
</dbReference>
<dbReference type="SUPFAM" id="SSF50800">
    <property type="entry name" value="PK beta-barrel domain-like"/>
    <property type="match status" value="1"/>
</dbReference>
<evidence type="ECO:0000259" key="1">
    <source>
        <dbReference type="PROSITE" id="PS51340"/>
    </source>
</evidence>
<gene>
    <name evidence="2" type="ORF">EDD30_4481</name>
</gene>
<dbReference type="InterPro" id="IPR005302">
    <property type="entry name" value="MoCF_Sase_C"/>
</dbReference>
<dbReference type="Proteomes" id="UP000271683">
    <property type="component" value="Unassembled WGS sequence"/>
</dbReference>
<dbReference type="InterPro" id="IPR011037">
    <property type="entry name" value="Pyrv_Knase-like_insert_dom_sf"/>
</dbReference>
<reference evidence="2 3" key="1">
    <citation type="submission" date="2018-11" db="EMBL/GenBank/DDBJ databases">
        <title>Sequencing the genomes of 1000 actinobacteria strains.</title>
        <authorList>
            <person name="Klenk H.-P."/>
        </authorList>
    </citation>
    <scope>NUCLEOTIDE SEQUENCE [LARGE SCALE GENOMIC DNA]</scope>
    <source>
        <strain evidence="2 3">DSM 43634</strain>
    </source>
</reference>
<protein>
    <recommendedName>
        <fullName evidence="1">MOSC domain-containing protein</fullName>
    </recommendedName>
</protein>
<evidence type="ECO:0000313" key="2">
    <source>
        <dbReference type="EMBL" id="ROP31567.1"/>
    </source>
</evidence>
<dbReference type="InterPro" id="IPR005303">
    <property type="entry name" value="MOCOS_middle"/>
</dbReference>
<proteinExistence type="predicted"/>
<sequence length="246" mass="26760">MAAAPTYYCRFVQIAEVRRFPVKSMLGDAVPDAWVDHRGLVGDRLWAVCDADGKLGSGKNTRRFRRMPGLFRLRAHAGEPVPIVELPDGRCFAADESAGHRAVSEVLGRPVTLVAETTIPHHDEGPVSLISTAALRALTGMCGGEPGGGDVDPLRFRANFLVDVPGSGFPEDDWFGRRLRVGRDVVLRVVRPLTRCVMIDMAQAPAVGRNDLLKALAERREMTFGVFATVERPGRVAVGSDVAFED</sequence>
<dbReference type="EMBL" id="RJKL01000001">
    <property type="protein sequence ID" value="ROP31567.1"/>
    <property type="molecule type" value="Genomic_DNA"/>
</dbReference>
<accession>A0A3N1GMV6</accession>
<dbReference type="Gene3D" id="2.40.33.20">
    <property type="entry name" value="PK beta-barrel domain-like"/>
    <property type="match status" value="1"/>
</dbReference>
<evidence type="ECO:0000313" key="3">
    <source>
        <dbReference type="Proteomes" id="UP000271683"/>
    </source>
</evidence>
<dbReference type="AlphaFoldDB" id="A0A3N1GMV6"/>
<feature type="domain" description="MOSC" evidence="1">
    <location>
        <begin position="100"/>
        <end position="245"/>
    </location>
</feature>
<organism evidence="2 3">
    <name type="scientific">Couchioplanes caeruleus</name>
    <dbReference type="NCBI Taxonomy" id="56438"/>
    <lineage>
        <taxon>Bacteria</taxon>
        <taxon>Bacillati</taxon>
        <taxon>Actinomycetota</taxon>
        <taxon>Actinomycetes</taxon>
        <taxon>Micromonosporales</taxon>
        <taxon>Micromonosporaceae</taxon>
        <taxon>Couchioplanes</taxon>
    </lineage>
</organism>